<dbReference type="EMBL" id="CM000126">
    <property type="protein sequence ID" value="EAY73540.1"/>
    <property type="molecule type" value="Genomic_DNA"/>
</dbReference>
<feature type="region of interest" description="Disordered" evidence="1">
    <location>
        <begin position="113"/>
        <end position="140"/>
    </location>
</feature>
<evidence type="ECO:0000313" key="3">
    <source>
        <dbReference type="Proteomes" id="UP000007015"/>
    </source>
</evidence>
<accession>A2WNJ4</accession>
<dbReference type="Proteomes" id="UP000007015">
    <property type="component" value="Chromosome 1"/>
</dbReference>
<gene>
    <name evidence="2" type="ORF">OsI_01422</name>
</gene>
<evidence type="ECO:0000313" key="2">
    <source>
        <dbReference type="EMBL" id="EAY73540.1"/>
    </source>
</evidence>
<sequence length="140" mass="15045">MADRSDVVFPADVSGSPKHLPGCSFFADSSDSCSTNINLTPADSTSTTPGTPPDVPDQLMQQIGQLNVQDRIPDLLPRRRVPYPDEIVDGLNRINDTLAECIAMSERVLDRSGKTFPHGLKNAAADYSGRAPTPRGPDPI</sequence>
<organism evidence="2 3">
    <name type="scientific">Oryza sativa subsp. indica</name>
    <name type="common">Rice</name>
    <dbReference type="NCBI Taxonomy" id="39946"/>
    <lineage>
        <taxon>Eukaryota</taxon>
        <taxon>Viridiplantae</taxon>
        <taxon>Streptophyta</taxon>
        <taxon>Embryophyta</taxon>
        <taxon>Tracheophyta</taxon>
        <taxon>Spermatophyta</taxon>
        <taxon>Magnoliopsida</taxon>
        <taxon>Liliopsida</taxon>
        <taxon>Poales</taxon>
        <taxon>Poaceae</taxon>
        <taxon>BOP clade</taxon>
        <taxon>Oryzoideae</taxon>
        <taxon>Oryzeae</taxon>
        <taxon>Oryzinae</taxon>
        <taxon>Oryza</taxon>
        <taxon>Oryza sativa</taxon>
    </lineage>
</organism>
<evidence type="ECO:0000256" key="1">
    <source>
        <dbReference type="SAM" id="MobiDB-lite"/>
    </source>
</evidence>
<dbReference type="AlphaFoldDB" id="A2WNJ4"/>
<dbReference type="Gramene" id="BGIOSGA001880-TA">
    <property type="protein sequence ID" value="BGIOSGA001880-PA"/>
    <property type="gene ID" value="BGIOSGA001880"/>
</dbReference>
<name>A2WNJ4_ORYSI</name>
<proteinExistence type="predicted"/>
<dbReference type="HOGENOM" id="CLU_1838441_0_0_1"/>
<reference evidence="2 3" key="1">
    <citation type="journal article" date="2005" name="PLoS Biol.">
        <title>The genomes of Oryza sativa: a history of duplications.</title>
        <authorList>
            <person name="Yu J."/>
            <person name="Wang J."/>
            <person name="Lin W."/>
            <person name="Li S."/>
            <person name="Li H."/>
            <person name="Zhou J."/>
            <person name="Ni P."/>
            <person name="Dong W."/>
            <person name="Hu S."/>
            <person name="Zeng C."/>
            <person name="Zhang J."/>
            <person name="Zhang Y."/>
            <person name="Li R."/>
            <person name="Xu Z."/>
            <person name="Li S."/>
            <person name="Li X."/>
            <person name="Zheng H."/>
            <person name="Cong L."/>
            <person name="Lin L."/>
            <person name="Yin J."/>
            <person name="Geng J."/>
            <person name="Li G."/>
            <person name="Shi J."/>
            <person name="Liu J."/>
            <person name="Lv H."/>
            <person name="Li J."/>
            <person name="Wang J."/>
            <person name="Deng Y."/>
            <person name="Ran L."/>
            <person name="Shi X."/>
            <person name="Wang X."/>
            <person name="Wu Q."/>
            <person name="Li C."/>
            <person name="Ren X."/>
            <person name="Wang J."/>
            <person name="Wang X."/>
            <person name="Li D."/>
            <person name="Liu D."/>
            <person name="Zhang X."/>
            <person name="Ji Z."/>
            <person name="Zhao W."/>
            <person name="Sun Y."/>
            <person name="Zhang Z."/>
            <person name="Bao J."/>
            <person name="Han Y."/>
            <person name="Dong L."/>
            <person name="Ji J."/>
            <person name="Chen P."/>
            <person name="Wu S."/>
            <person name="Liu J."/>
            <person name="Xiao Y."/>
            <person name="Bu D."/>
            <person name="Tan J."/>
            <person name="Yang L."/>
            <person name="Ye C."/>
            <person name="Zhang J."/>
            <person name="Xu J."/>
            <person name="Zhou Y."/>
            <person name="Yu Y."/>
            <person name="Zhang B."/>
            <person name="Zhuang S."/>
            <person name="Wei H."/>
            <person name="Liu B."/>
            <person name="Lei M."/>
            <person name="Yu H."/>
            <person name="Li Y."/>
            <person name="Xu H."/>
            <person name="Wei S."/>
            <person name="He X."/>
            <person name="Fang L."/>
            <person name="Zhang Z."/>
            <person name="Zhang Y."/>
            <person name="Huang X."/>
            <person name="Su Z."/>
            <person name="Tong W."/>
            <person name="Li J."/>
            <person name="Tong Z."/>
            <person name="Li S."/>
            <person name="Ye J."/>
            <person name="Wang L."/>
            <person name="Fang L."/>
            <person name="Lei T."/>
            <person name="Chen C."/>
            <person name="Chen H."/>
            <person name="Xu Z."/>
            <person name="Li H."/>
            <person name="Huang H."/>
            <person name="Zhang F."/>
            <person name="Xu H."/>
            <person name="Li N."/>
            <person name="Zhao C."/>
            <person name="Li S."/>
            <person name="Dong L."/>
            <person name="Huang Y."/>
            <person name="Li L."/>
            <person name="Xi Y."/>
            <person name="Qi Q."/>
            <person name="Li W."/>
            <person name="Zhang B."/>
            <person name="Hu W."/>
            <person name="Zhang Y."/>
            <person name="Tian X."/>
            <person name="Jiao Y."/>
            <person name="Liang X."/>
            <person name="Jin J."/>
            <person name="Gao L."/>
            <person name="Zheng W."/>
            <person name="Hao B."/>
            <person name="Liu S."/>
            <person name="Wang W."/>
            <person name="Yuan L."/>
            <person name="Cao M."/>
            <person name="McDermott J."/>
            <person name="Samudrala R."/>
            <person name="Wang J."/>
            <person name="Wong G.K."/>
            <person name="Yang H."/>
        </authorList>
    </citation>
    <scope>NUCLEOTIDE SEQUENCE [LARGE SCALE GENOMIC DNA]</scope>
    <source>
        <strain evidence="3">cv. 93-11</strain>
    </source>
</reference>
<protein>
    <submittedName>
        <fullName evidence="2">Uncharacterized protein</fullName>
    </submittedName>
</protein>
<feature type="compositionally biased region" description="Low complexity" evidence="1">
    <location>
        <begin position="37"/>
        <end position="49"/>
    </location>
</feature>
<feature type="region of interest" description="Disordered" evidence="1">
    <location>
        <begin position="37"/>
        <end position="58"/>
    </location>
</feature>
<keyword evidence="3" id="KW-1185">Reference proteome</keyword>